<dbReference type="InterPro" id="IPR000859">
    <property type="entry name" value="CUB_dom"/>
</dbReference>
<dbReference type="Pfam" id="PF00431">
    <property type="entry name" value="CUB"/>
    <property type="match status" value="1"/>
</dbReference>
<evidence type="ECO:0000256" key="2">
    <source>
        <dbReference type="ARBA" id="ARBA00023157"/>
    </source>
</evidence>
<evidence type="ECO:0000256" key="3">
    <source>
        <dbReference type="PROSITE-ProRule" id="PRU00059"/>
    </source>
</evidence>
<dbReference type="PROSITE" id="PS01180">
    <property type="entry name" value="CUB"/>
    <property type="match status" value="1"/>
</dbReference>
<dbReference type="Gene3D" id="2.60.120.290">
    <property type="entry name" value="Spermadhesin, CUB domain"/>
    <property type="match status" value="1"/>
</dbReference>
<keyword evidence="2" id="KW-1015">Disulfide bond</keyword>
<comment type="caution">
    <text evidence="3">Lacks conserved residue(s) required for the propagation of feature annotation.</text>
</comment>
<feature type="domain" description="CUB" evidence="4">
    <location>
        <begin position="27"/>
        <end position="101"/>
    </location>
</feature>
<proteinExistence type="predicted"/>
<evidence type="ECO:0000313" key="6">
    <source>
        <dbReference type="Proteomes" id="UP001345963"/>
    </source>
</evidence>
<dbReference type="EMBL" id="JAHUTI010003396">
    <property type="protein sequence ID" value="MED6233769.1"/>
    <property type="molecule type" value="Genomic_DNA"/>
</dbReference>
<dbReference type="PANTHER" id="PTHR24251">
    <property type="entry name" value="OVOCHYMASE-RELATED"/>
    <property type="match status" value="1"/>
</dbReference>
<sequence>MYIQFSTDSSVNNHGFEAAFDSDIEGCGETLTSPSGTITSPGHPTSYPHGASCTWYIGVSPGNLIRLSFNSFNLEYHSNCNYDYLEVYDGTGTTGNKTGRYNTFSLITLHEEIKHFGKSYMLEYKRTLPKLPHLKSSHPPPPH</sequence>
<comment type="caution">
    <text evidence="5">The sequence shown here is derived from an EMBL/GenBank/DDBJ whole genome shotgun (WGS) entry which is preliminary data.</text>
</comment>
<keyword evidence="6" id="KW-1185">Reference proteome</keyword>
<evidence type="ECO:0000259" key="4">
    <source>
        <dbReference type="PROSITE" id="PS01180"/>
    </source>
</evidence>
<protein>
    <recommendedName>
        <fullName evidence="4">CUB domain-containing protein</fullName>
    </recommendedName>
</protein>
<name>A0ABU7A812_9TELE</name>
<organism evidence="5 6">
    <name type="scientific">Ataeniobius toweri</name>
    <dbReference type="NCBI Taxonomy" id="208326"/>
    <lineage>
        <taxon>Eukaryota</taxon>
        <taxon>Metazoa</taxon>
        <taxon>Chordata</taxon>
        <taxon>Craniata</taxon>
        <taxon>Vertebrata</taxon>
        <taxon>Euteleostomi</taxon>
        <taxon>Actinopterygii</taxon>
        <taxon>Neopterygii</taxon>
        <taxon>Teleostei</taxon>
        <taxon>Neoteleostei</taxon>
        <taxon>Acanthomorphata</taxon>
        <taxon>Ovalentaria</taxon>
        <taxon>Atherinomorphae</taxon>
        <taxon>Cyprinodontiformes</taxon>
        <taxon>Goodeidae</taxon>
        <taxon>Ataeniobius</taxon>
    </lineage>
</organism>
<evidence type="ECO:0000313" key="5">
    <source>
        <dbReference type="EMBL" id="MED6233769.1"/>
    </source>
</evidence>
<dbReference type="Proteomes" id="UP001345963">
    <property type="component" value="Unassembled WGS sequence"/>
</dbReference>
<dbReference type="SMART" id="SM00042">
    <property type="entry name" value="CUB"/>
    <property type="match status" value="1"/>
</dbReference>
<dbReference type="InterPro" id="IPR035914">
    <property type="entry name" value="Sperma_CUB_dom_sf"/>
</dbReference>
<dbReference type="CDD" id="cd00041">
    <property type="entry name" value="CUB"/>
    <property type="match status" value="1"/>
</dbReference>
<reference evidence="5 6" key="1">
    <citation type="submission" date="2021-07" db="EMBL/GenBank/DDBJ databases">
        <authorList>
            <person name="Palmer J.M."/>
        </authorList>
    </citation>
    <scope>NUCLEOTIDE SEQUENCE [LARGE SCALE GENOMIC DNA]</scope>
    <source>
        <strain evidence="5 6">AT_MEX2019</strain>
        <tissue evidence="5">Muscle</tissue>
    </source>
</reference>
<evidence type="ECO:0000256" key="1">
    <source>
        <dbReference type="ARBA" id="ARBA00022737"/>
    </source>
</evidence>
<accession>A0ABU7A812</accession>
<keyword evidence="1" id="KW-0677">Repeat</keyword>
<dbReference type="SUPFAM" id="SSF49854">
    <property type="entry name" value="Spermadhesin, CUB domain"/>
    <property type="match status" value="1"/>
</dbReference>
<gene>
    <name evidence="5" type="ORF">ATANTOWER_016401</name>
</gene>